<gene>
    <name evidence="3" type="ORF">V5O48_009055</name>
</gene>
<name>A0ABR3FC95_9AGAR</name>
<dbReference type="Pfam" id="PF24883">
    <property type="entry name" value="NPHP3_N"/>
    <property type="match status" value="1"/>
</dbReference>
<proteinExistence type="predicted"/>
<dbReference type="InterPro" id="IPR027417">
    <property type="entry name" value="P-loop_NTPase"/>
</dbReference>
<feature type="domain" description="Nephrocystin 3-like N-terminal" evidence="2">
    <location>
        <begin position="86"/>
        <end position="271"/>
    </location>
</feature>
<dbReference type="EMBL" id="JBAHYK010000567">
    <property type="protein sequence ID" value="KAL0572908.1"/>
    <property type="molecule type" value="Genomic_DNA"/>
</dbReference>
<dbReference type="PANTHER" id="PTHR10039:SF17">
    <property type="entry name" value="FUNGAL STAND N-TERMINAL GOODBYE DOMAIN-CONTAINING PROTEIN-RELATED"/>
    <property type="match status" value="1"/>
</dbReference>
<sequence length="1030" mass="117553">MAMKESSIGSDILNERAQSVNRNHGRDMNFNTGGGSLNTYNVGGDLVQSFTSAVFNPHKTLWDMVAGVKASHKSDLQFERGYCLPGTREAVLEDLHNWRLPENGGPPVCWLSGPAGVGKSAVALTLARVCEGDGLAGSFFFLRSDPKRNNPSGLILTIAHGLVVTKPGIGRLINRRIAADPRILEASLEEQYRELILRPLKEKKRWWSRLKDSWSISRNPSTRRRPNLVIIDGLDECGDRKTQTRVLSVLFSSFAGWSTNNPPLRFLVCSRPESWIREAFESSQFRRLTKRVILDNSFSAKKDIEHYFFQSFREIRESDQYAHVDFPDPWPAHYIIELLVDKASGQFIYAVTVIRFIKDDFAHPFNQLRVVLDAPCSPLSKSPFHELDTLYHVVLSANPNHKQLSLFLAAILLLPQHASPAFLDMLFELRSGATSLAFRAMHSVLDIRGVNDPISVYHTSFTDFLKDESRSERFFIDVFGQRTSLIRRWGRDLLKRRKNSLRDDHHPSGRFPWTAWADFCLESPSDQAAHKLDWFYTTILSACSHHDVVVSILAAVMLLPATTPVTPQYIEVFLEYTPSQATRALYEVDWLLTGGPEEGLTLAHMSLTAFLLDQSRSGQFFIDRNCHRDYFVRQWLRAHHIVSEFKGTLPLRSWHAFCSELDTHRDTVFVELRKFYQDLWDLKRDKWFSVIATIEALSPYAEPSLKFIDLLHKTSEDHEMYYYLHIGEEGPNSQGQPLYGLTDNYPRFFDFLEEKRRSLDSFSPPPDHLEFLARRMVEFEPGSPQRFLWDTWSEICCAVDQPSEELLCALKDLLCDAVFRASTRVVDRSGIPLRPYAPLSLEKINTQFHLKLHPFENNSVALDLAIQAILDITDCKYKVSLSNLRITHPEHSDYAEHITSTGCYCSKSSAIAPDLFPTFISFSSVINREDWHVDIQTGCRKIARALAFDLRSANNSVERLAVVLNVLDSSLLPHCGPEPNLLPLYRAVLGTAKRLNRPMEDSVSDYHRNKSVSWLEETNDLKTDLLDLLS</sequence>
<dbReference type="SUPFAM" id="SSF52540">
    <property type="entry name" value="P-loop containing nucleoside triphosphate hydrolases"/>
    <property type="match status" value="1"/>
</dbReference>
<evidence type="ECO:0000313" key="3">
    <source>
        <dbReference type="EMBL" id="KAL0572908.1"/>
    </source>
</evidence>
<organism evidence="3 4">
    <name type="scientific">Marasmius crinis-equi</name>
    <dbReference type="NCBI Taxonomy" id="585013"/>
    <lineage>
        <taxon>Eukaryota</taxon>
        <taxon>Fungi</taxon>
        <taxon>Dikarya</taxon>
        <taxon>Basidiomycota</taxon>
        <taxon>Agaricomycotina</taxon>
        <taxon>Agaricomycetes</taxon>
        <taxon>Agaricomycetidae</taxon>
        <taxon>Agaricales</taxon>
        <taxon>Marasmiineae</taxon>
        <taxon>Marasmiaceae</taxon>
        <taxon>Marasmius</taxon>
    </lineage>
</organism>
<evidence type="ECO:0000259" key="2">
    <source>
        <dbReference type="Pfam" id="PF24883"/>
    </source>
</evidence>
<keyword evidence="1" id="KW-0677">Repeat</keyword>
<evidence type="ECO:0000313" key="4">
    <source>
        <dbReference type="Proteomes" id="UP001465976"/>
    </source>
</evidence>
<dbReference type="InterPro" id="IPR056884">
    <property type="entry name" value="NPHP3-like_N"/>
</dbReference>
<keyword evidence="4" id="KW-1185">Reference proteome</keyword>
<reference evidence="3 4" key="1">
    <citation type="submission" date="2024-02" db="EMBL/GenBank/DDBJ databases">
        <title>A draft genome for the cacao thread blight pathogen Marasmius crinis-equi.</title>
        <authorList>
            <person name="Cohen S.P."/>
            <person name="Baruah I.K."/>
            <person name="Amoako-Attah I."/>
            <person name="Bukari Y."/>
            <person name="Meinhardt L.W."/>
            <person name="Bailey B.A."/>
        </authorList>
    </citation>
    <scope>NUCLEOTIDE SEQUENCE [LARGE SCALE GENOMIC DNA]</scope>
    <source>
        <strain evidence="3 4">GH-76</strain>
    </source>
</reference>
<dbReference type="Gene3D" id="3.40.50.300">
    <property type="entry name" value="P-loop containing nucleotide triphosphate hydrolases"/>
    <property type="match status" value="1"/>
</dbReference>
<accession>A0ABR3FC95</accession>
<dbReference type="PANTHER" id="PTHR10039">
    <property type="entry name" value="AMELOGENIN"/>
    <property type="match status" value="1"/>
</dbReference>
<dbReference type="Proteomes" id="UP001465976">
    <property type="component" value="Unassembled WGS sequence"/>
</dbReference>
<evidence type="ECO:0000256" key="1">
    <source>
        <dbReference type="ARBA" id="ARBA00022737"/>
    </source>
</evidence>
<protein>
    <recommendedName>
        <fullName evidence="2">Nephrocystin 3-like N-terminal domain-containing protein</fullName>
    </recommendedName>
</protein>
<comment type="caution">
    <text evidence="3">The sequence shown here is derived from an EMBL/GenBank/DDBJ whole genome shotgun (WGS) entry which is preliminary data.</text>
</comment>